<evidence type="ECO:0000256" key="2">
    <source>
        <dbReference type="ARBA" id="ARBA00022737"/>
    </source>
</evidence>
<dbReference type="Gene3D" id="3.80.10.10">
    <property type="entry name" value="Ribonuclease Inhibitor"/>
    <property type="match status" value="1"/>
</dbReference>
<organism evidence="3 4">
    <name type="scientific">Astyanax mexicanus</name>
    <name type="common">Blind cave fish</name>
    <name type="synonym">Astyanax fasciatus mexicanus</name>
    <dbReference type="NCBI Taxonomy" id="7994"/>
    <lineage>
        <taxon>Eukaryota</taxon>
        <taxon>Metazoa</taxon>
        <taxon>Chordata</taxon>
        <taxon>Craniata</taxon>
        <taxon>Vertebrata</taxon>
        <taxon>Euteleostomi</taxon>
        <taxon>Actinopterygii</taxon>
        <taxon>Neopterygii</taxon>
        <taxon>Teleostei</taxon>
        <taxon>Ostariophysi</taxon>
        <taxon>Characiformes</taxon>
        <taxon>Characoidei</taxon>
        <taxon>Acestrorhamphidae</taxon>
        <taxon>Acestrorhamphinae</taxon>
        <taxon>Astyanax</taxon>
    </lineage>
</organism>
<dbReference type="InterPro" id="IPR032675">
    <property type="entry name" value="LRR_dom_sf"/>
</dbReference>
<dbReference type="Bgee" id="ENSAMXG00000041722">
    <property type="expression patterns" value="Expressed in pharyngeal gill and 12 other cell types or tissues"/>
</dbReference>
<evidence type="ECO:0000256" key="1">
    <source>
        <dbReference type="ARBA" id="ARBA00022614"/>
    </source>
</evidence>
<dbReference type="Proteomes" id="UP000018467">
    <property type="component" value="Unassembled WGS sequence"/>
</dbReference>
<evidence type="ECO:0000313" key="3">
    <source>
        <dbReference type="Ensembl" id="ENSAMXP00000054098.1"/>
    </source>
</evidence>
<keyword evidence="1" id="KW-0433">Leucine-rich repeat</keyword>
<reference evidence="3" key="3">
    <citation type="submission" date="2025-08" db="UniProtKB">
        <authorList>
            <consortium name="Ensembl"/>
        </authorList>
    </citation>
    <scope>IDENTIFICATION</scope>
</reference>
<dbReference type="SUPFAM" id="SSF52047">
    <property type="entry name" value="RNI-like"/>
    <property type="match status" value="1"/>
</dbReference>
<dbReference type="PANTHER" id="PTHR24106">
    <property type="entry name" value="NACHT, LRR AND CARD DOMAINS-CONTAINING"/>
    <property type="match status" value="1"/>
</dbReference>
<dbReference type="GeneTree" id="ENSGT01090000260215"/>
<sequence>MLSLQCPFSTTPHYLLFSPICRFTGCNLTEQSIETLSAALKTENSLLKELDLCNNNLQDSGVEKLSDGLKSSHCKVEKLRSVYTYIVHIPKCKNTKSVIRLCPAQSFNRNRPSTITSLTMTFLYSNII</sequence>
<keyword evidence="2" id="KW-0677">Repeat</keyword>
<proteinExistence type="predicted"/>
<evidence type="ECO:0000313" key="4">
    <source>
        <dbReference type="Proteomes" id="UP000018467"/>
    </source>
</evidence>
<name>A0A3B1KHQ6_ASTMX</name>
<reference evidence="4" key="1">
    <citation type="submission" date="2013-03" db="EMBL/GenBank/DDBJ databases">
        <authorList>
            <person name="Jeffery W."/>
            <person name="Warren W."/>
            <person name="Wilson R.K."/>
        </authorList>
    </citation>
    <scope>NUCLEOTIDE SEQUENCE</scope>
    <source>
        <strain evidence="4">female</strain>
    </source>
</reference>
<accession>A0A3B1KHQ6</accession>
<reference evidence="3" key="4">
    <citation type="submission" date="2025-09" db="UniProtKB">
        <authorList>
            <consortium name="Ensembl"/>
        </authorList>
    </citation>
    <scope>IDENTIFICATION</scope>
</reference>
<dbReference type="SMART" id="SM00368">
    <property type="entry name" value="LRR_RI"/>
    <property type="match status" value="1"/>
</dbReference>
<evidence type="ECO:0008006" key="5">
    <source>
        <dbReference type="Google" id="ProtNLM"/>
    </source>
</evidence>
<dbReference type="InParanoid" id="A0A3B1KHQ6"/>
<dbReference type="AlphaFoldDB" id="A0A3B1KHQ6"/>
<reference evidence="4" key="2">
    <citation type="journal article" date="2014" name="Nat. Commun.">
        <title>The cavefish genome reveals candidate genes for eye loss.</title>
        <authorList>
            <person name="McGaugh S.E."/>
            <person name="Gross J.B."/>
            <person name="Aken B."/>
            <person name="Blin M."/>
            <person name="Borowsky R."/>
            <person name="Chalopin D."/>
            <person name="Hinaux H."/>
            <person name="Jeffery W.R."/>
            <person name="Keene A."/>
            <person name="Ma L."/>
            <person name="Minx P."/>
            <person name="Murphy D."/>
            <person name="O'Quin K.E."/>
            <person name="Retaux S."/>
            <person name="Rohner N."/>
            <person name="Searle S.M."/>
            <person name="Stahl B.A."/>
            <person name="Tabin C."/>
            <person name="Volff J.N."/>
            <person name="Yoshizawa M."/>
            <person name="Warren W.C."/>
        </authorList>
    </citation>
    <scope>NUCLEOTIDE SEQUENCE [LARGE SCALE GENOMIC DNA]</scope>
    <source>
        <strain evidence="4">female</strain>
    </source>
</reference>
<dbReference type="InterPro" id="IPR051261">
    <property type="entry name" value="NLR"/>
</dbReference>
<dbReference type="Ensembl" id="ENSAMXT00000052334.1">
    <property type="protein sequence ID" value="ENSAMXP00000054098.1"/>
    <property type="gene ID" value="ENSAMXG00000041722.1"/>
</dbReference>
<protein>
    <recommendedName>
        <fullName evidence="5">SPRY-associated domain-containing protein</fullName>
    </recommendedName>
</protein>
<keyword evidence="4" id="KW-1185">Reference proteome</keyword>